<protein>
    <submittedName>
        <fullName evidence="1">Uncharacterized protein</fullName>
    </submittedName>
</protein>
<sequence length="156" mass="16054">MAATIGRVLSKVSITPAKPLPTSISGFPSRLPLGIRALSNRITAVSEPLMPSLCSSRSTVTPGCSRGTMNDLIAGRPKDLSSVAQTTMWVAREPAVTKIFSPLITYSSPSRVAVVDTAAESDPNSGSVMAIAAHTLPSRSSCSSVATAEMAALPSP</sequence>
<name>A0A654TYV8_MYCTX</name>
<dbReference type="EMBL" id="CNFU01001330">
    <property type="protein sequence ID" value="CKT32151.1"/>
    <property type="molecule type" value="Genomic_DNA"/>
</dbReference>
<evidence type="ECO:0000313" key="2">
    <source>
        <dbReference type="EMBL" id="CKT32151.1"/>
    </source>
</evidence>
<organism evidence="1 3">
    <name type="scientific">Mycobacterium tuberculosis</name>
    <dbReference type="NCBI Taxonomy" id="1773"/>
    <lineage>
        <taxon>Bacteria</taxon>
        <taxon>Bacillati</taxon>
        <taxon>Actinomycetota</taxon>
        <taxon>Actinomycetes</taxon>
        <taxon>Mycobacteriales</taxon>
        <taxon>Mycobacteriaceae</taxon>
        <taxon>Mycobacterium</taxon>
        <taxon>Mycobacterium tuberculosis complex</taxon>
    </lineage>
</organism>
<dbReference type="AlphaFoldDB" id="A0A654TYV8"/>
<reference evidence="3 4" key="1">
    <citation type="submission" date="2015-03" db="EMBL/GenBank/DDBJ databases">
        <authorList>
            <consortium name="Pathogen Informatics"/>
        </authorList>
    </citation>
    <scope>NUCLEOTIDE SEQUENCE [LARGE SCALE GENOMIC DNA]</scope>
    <source>
        <strain evidence="2 4">Bir 187</strain>
        <strain evidence="1 3">C09601061</strain>
    </source>
</reference>
<accession>A0A654TYV8</accession>
<proteinExistence type="predicted"/>
<evidence type="ECO:0000313" key="1">
    <source>
        <dbReference type="EMBL" id="CFR72042.1"/>
    </source>
</evidence>
<gene>
    <name evidence="1" type="ORF">ERS007657_01066</name>
    <name evidence="2" type="ORF">ERS027661_04200</name>
</gene>
<evidence type="ECO:0000313" key="4">
    <source>
        <dbReference type="Proteomes" id="UP000049023"/>
    </source>
</evidence>
<dbReference type="Proteomes" id="UP000046680">
    <property type="component" value="Unassembled WGS sequence"/>
</dbReference>
<dbReference type="EMBL" id="CGCX01000296">
    <property type="protein sequence ID" value="CFR72042.1"/>
    <property type="molecule type" value="Genomic_DNA"/>
</dbReference>
<dbReference type="Proteomes" id="UP000049023">
    <property type="component" value="Unassembled WGS sequence"/>
</dbReference>
<evidence type="ECO:0000313" key="3">
    <source>
        <dbReference type="Proteomes" id="UP000046680"/>
    </source>
</evidence>